<feature type="transmembrane region" description="Helical" evidence="2">
    <location>
        <begin position="172"/>
        <end position="189"/>
    </location>
</feature>
<feature type="repeat" description="TPR" evidence="1">
    <location>
        <begin position="93"/>
        <end position="126"/>
    </location>
</feature>
<dbReference type="PROSITE" id="PS50005">
    <property type="entry name" value="TPR"/>
    <property type="match status" value="3"/>
</dbReference>
<name>A0ABR2CKE8_9ROSI</name>
<dbReference type="Pfam" id="PF00515">
    <property type="entry name" value="TPR_1"/>
    <property type="match status" value="1"/>
</dbReference>
<reference evidence="3 4" key="1">
    <citation type="journal article" date="2024" name="G3 (Bethesda)">
        <title>Genome assembly of Hibiscus sabdariffa L. provides insights into metabolisms of medicinal natural products.</title>
        <authorList>
            <person name="Kim T."/>
        </authorList>
    </citation>
    <scope>NUCLEOTIDE SEQUENCE [LARGE SCALE GENOMIC DNA]</scope>
    <source>
        <strain evidence="3">TK-2024</strain>
        <tissue evidence="3">Old leaves</tissue>
    </source>
</reference>
<proteinExistence type="predicted"/>
<dbReference type="EMBL" id="JBBPBM010000049">
    <property type="protein sequence ID" value="KAK8520112.1"/>
    <property type="molecule type" value="Genomic_DNA"/>
</dbReference>
<dbReference type="InterPro" id="IPR037919">
    <property type="entry name" value="OGT"/>
</dbReference>
<evidence type="ECO:0000313" key="4">
    <source>
        <dbReference type="Proteomes" id="UP001472677"/>
    </source>
</evidence>
<keyword evidence="2" id="KW-1133">Transmembrane helix</keyword>
<accession>A0ABR2CKE8</accession>
<keyword evidence="2" id="KW-0812">Transmembrane</keyword>
<dbReference type="Gene3D" id="1.25.40.10">
    <property type="entry name" value="Tetratricopeptide repeat domain"/>
    <property type="match status" value="1"/>
</dbReference>
<protein>
    <submittedName>
        <fullName evidence="3">Uncharacterized protein</fullName>
    </submittedName>
</protein>
<dbReference type="InterPro" id="IPR019734">
    <property type="entry name" value="TPR_rpt"/>
</dbReference>
<evidence type="ECO:0000313" key="3">
    <source>
        <dbReference type="EMBL" id="KAK8520112.1"/>
    </source>
</evidence>
<dbReference type="PROSITE" id="PS50293">
    <property type="entry name" value="TPR_REGION"/>
    <property type="match status" value="1"/>
</dbReference>
<sequence>MYKSGNYKQELDHSSAVYNQNPLRTDNLLLLGSIYYQLHNYDMCIAKNEEALRIEPRFAVCYVNMANAWKEKGDIDVPIRYYMIAIELRPNFADAWSNLASAYMRKGRFNEAAQCCRQALQLNPLLVDAHSNLGNLMKAQGLVQKFNTDINLLSAGQGSDDVLFTIKTRFKLIICFFWMLFIISYIILIRA</sequence>
<dbReference type="PANTHER" id="PTHR44366">
    <property type="entry name" value="UDP-N-ACETYLGLUCOSAMINE--PEPTIDE N-ACETYLGLUCOSAMINYLTRANSFERASE 110 KDA SUBUNIT"/>
    <property type="match status" value="1"/>
</dbReference>
<evidence type="ECO:0000256" key="2">
    <source>
        <dbReference type="SAM" id="Phobius"/>
    </source>
</evidence>
<keyword evidence="4" id="KW-1185">Reference proteome</keyword>
<feature type="repeat" description="TPR" evidence="1">
    <location>
        <begin position="25"/>
        <end position="58"/>
    </location>
</feature>
<dbReference type="PANTHER" id="PTHR44366:SF1">
    <property type="entry name" value="UDP-N-ACETYLGLUCOSAMINE--PEPTIDE N-ACETYLGLUCOSAMINYLTRANSFERASE 110 KDA SUBUNIT"/>
    <property type="match status" value="1"/>
</dbReference>
<dbReference type="SMART" id="SM00028">
    <property type="entry name" value="TPR"/>
    <property type="match status" value="3"/>
</dbReference>
<dbReference type="Proteomes" id="UP001472677">
    <property type="component" value="Unassembled WGS sequence"/>
</dbReference>
<dbReference type="InterPro" id="IPR011990">
    <property type="entry name" value="TPR-like_helical_dom_sf"/>
</dbReference>
<comment type="caution">
    <text evidence="3">The sequence shown here is derived from an EMBL/GenBank/DDBJ whole genome shotgun (WGS) entry which is preliminary data.</text>
</comment>
<dbReference type="SUPFAM" id="SSF48452">
    <property type="entry name" value="TPR-like"/>
    <property type="match status" value="1"/>
</dbReference>
<organism evidence="3 4">
    <name type="scientific">Hibiscus sabdariffa</name>
    <name type="common">roselle</name>
    <dbReference type="NCBI Taxonomy" id="183260"/>
    <lineage>
        <taxon>Eukaryota</taxon>
        <taxon>Viridiplantae</taxon>
        <taxon>Streptophyta</taxon>
        <taxon>Embryophyta</taxon>
        <taxon>Tracheophyta</taxon>
        <taxon>Spermatophyta</taxon>
        <taxon>Magnoliopsida</taxon>
        <taxon>eudicotyledons</taxon>
        <taxon>Gunneridae</taxon>
        <taxon>Pentapetalae</taxon>
        <taxon>rosids</taxon>
        <taxon>malvids</taxon>
        <taxon>Malvales</taxon>
        <taxon>Malvaceae</taxon>
        <taxon>Malvoideae</taxon>
        <taxon>Hibiscus</taxon>
    </lineage>
</organism>
<feature type="repeat" description="TPR" evidence="1">
    <location>
        <begin position="59"/>
        <end position="92"/>
    </location>
</feature>
<keyword evidence="2" id="KW-0472">Membrane</keyword>
<evidence type="ECO:0000256" key="1">
    <source>
        <dbReference type="PROSITE-ProRule" id="PRU00339"/>
    </source>
</evidence>
<gene>
    <name evidence="3" type="ORF">V6N12_004073</name>
</gene>
<keyword evidence="1" id="KW-0802">TPR repeat</keyword>